<reference evidence="1 2" key="1">
    <citation type="submission" date="2020-01" db="EMBL/GenBank/DDBJ databases">
        <authorList>
            <person name="Kim M.K."/>
        </authorList>
    </citation>
    <scope>NUCLEOTIDE SEQUENCE [LARGE SCALE GENOMIC DNA]</scope>
    <source>
        <strain evidence="1 2">172606-1</strain>
    </source>
</reference>
<dbReference type="SUPFAM" id="SSF52980">
    <property type="entry name" value="Restriction endonuclease-like"/>
    <property type="match status" value="1"/>
</dbReference>
<evidence type="ECO:0000313" key="2">
    <source>
        <dbReference type="Proteomes" id="UP000480178"/>
    </source>
</evidence>
<name>A0A6C0GBT0_9BACT</name>
<gene>
    <name evidence="1" type="ORF">GXP67_01295</name>
</gene>
<accession>A0A6C0GBT0</accession>
<dbReference type="Proteomes" id="UP000480178">
    <property type="component" value="Chromosome"/>
</dbReference>
<sequence length="1415" mass="164748">MLISSKTIVEALFQKHHTYYRGIGIETIKQQAGQVEQVSADYQGRVIFELLQNAFDKAEQSILVTVKDNNLFIANDGVAFTYQSNYDYVNGTSQRADFQSLCSISTSTKDANISIGNKGVGFKSVFSIAAHGYADIHTQGKVIQGNRQDITMPISFRIYDSFKNLAGLPEQLPEELKEGLIKQIKQLQCERKERGVPGYYYPVLLQEQEEYIHYLFSQGFVTIIQIPFAENTAREIAGLFEEIKNIHFQFVQLRIPKEINISFDFEEKPELCFQQTINTSIDHSSIVSCPLKEEIKKLAKAANINIYNPQVAIHLKNTEQQLEEGSEGLLYNYLPTKVKSPFRYVDFHADFHTTVDRKSINFEGKVGEYNRALLKGCLELYFAYLNSYIDEASRVKFDNFYWVEVSEVYQRPLEDFNWQYLDTIQATDIIYHTVRAILNIWDNNYKTASKFISSIAKKYFNQTEFLDSNDYNQFYEKCISFIYTYSRNYGGLWEWPRNFKLQLAEQLKMLDARIIPSEAGNSCSINDEIIYREQKLDRSQSFIPSFLAINITSYKIEDEGFRKALGIKEFTDRNEVLKYYRQVSPSGKFHGPENQLTETQQKDLLRSISTLMGKTDENIASTHRYNGFINRNNIDNTPANLADFSISTIFLKTKTGKYKPAQLCNSYELDQGFLPRMPENIKLNTFLKYLGVSYHNNYYFVDKPIWDVLQDGLDYIPALWQEEKTQESHLRHTKILEDIHIISHGKPVHPALINDNDYPFLVRLKIQEFSEEAQPLLIKRYEVFPKEYLSLLIAACKKSLKCKEHLIRFYQNIFEPLHQHLKEYLIIKNGELSFTASTNFYVVNNQQDFRLVENLDILVLCYYKSKLEIESYQFEGKLLELEEGEIIAHSNVDITDIFQKDILPKVFYILTEISLSKLSDTDFFESPERITQLSKKLSNFKFYEADSLRREINIGAIKKFSENRLYDFTEDALVVCKSISSNIRAQAIAKSIFNNSSIAKTIELILFHKNEKDLKNEYLDQIEAWEHIFKRHWITNYEEKFTIFSQRILHQFDCEDFLSDHLWFRYNSTHQSECITKIYTANKLHTLQAAISTEKQHFEDGIFSDFDLEIDYDMYNDQLARLDLILRSYKGATADGLKAKLKDLTGKIGIEDKLKGLENEIRNMFPDAFSANISSDTIKSISKEITIQSKVERIYQNISKSSTKSIASFETGQNIVVNSIPVKTKKVIYQGKELPSNEFEAIGTYGEEEVVSFLIKYFLQIKNTEFRKEALYEVNNLILTQLRKDDETHQKHTELYKACLKYISDDTELAKALIPFYYITLHYQYAFIDIVAWFENKAVLVEVKSTQNQENPSFKISNSEVNEAMEHENYMIVRVTPNKIIFLGNPIYEIKEKLTRIEGSNFTIQPHGYTFTFRD</sequence>
<keyword evidence="2" id="KW-1185">Reference proteome</keyword>
<proteinExistence type="predicted"/>
<protein>
    <recommendedName>
        <fullName evidence="3">DUF3883 domain-containing protein</fullName>
    </recommendedName>
</protein>
<evidence type="ECO:0008006" key="3">
    <source>
        <dbReference type="Google" id="ProtNLM"/>
    </source>
</evidence>
<organism evidence="1 2">
    <name type="scientific">Rhodocytophaga rosea</name>
    <dbReference type="NCBI Taxonomy" id="2704465"/>
    <lineage>
        <taxon>Bacteria</taxon>
        <taxon>Pseudomonadati</taxon>
        <taxon>Bacteroidota</taxon>
        <taxon>Cytophagia</taxon>
        <taxon>Cytophagales</taxon>
        <taxon>Rhodocytophagaceae</taxon>
        <taxon>Rhodocytophaga</taxon>
    </lineage>
</organism>
<dbReference type="KEGG" id="rhoz:GXP67_01295"/>
<dbReference type="InterPro" id="IPR036890">
    <property type="entry name" value="HATPase_C_sf"/>
</dbReference>
<dbReference type="NCBIfam" id="NF047352">
    <property type="entry name" value="P_loop_sacsin"/>
    <property type="match status" value="1"/>
</dbReference>
<dbReference type="RefSeq" id="WP_162441492.1">
    <property type="nucleotide sequence ID" value="NZ_CP048222.1"/>
</dbReference>
<dbReference type="SUPFAM" id="SSF55874">
    <property type="entry name" value="ATPase domain of HSP90 chaperone/DNA topoisomerase II/histidine kinase"/>
    <property type="match status" value="1"/>
</dbReference>
<evidence type="ECO:0000313" key="1">
    <source>
        <dbReference type="EMBL" id="QHT65405.1"/>
    </source>
</evidence>
<dbReference type="EMBL" id="CP048222">
    <property type="protein sequence ID" value="QHT65405.1"/>
    <property type="molecule type" value="Genomic_DNA"/>
</dbReference>
<dbReference type="InterPro" id="IPR011335">
    <property type="entry name" value="Restrct_endonuc-II-like"/>
</dbReference>